<sequence length="584" mass="66150">MIDYISTIQCYSCVENGFYCPVPLNFDGGDKSRENYITKATYPSSFVCLNDHSYNPTTGEHKYILHGVGNCRDIDEPNHRVYCCNTTDNCNRYAPEITIKTSADLMSSSQIHISSIILIGMIDHISTIQCYTCIGLGNNCPAPLYFDGGDESNENPIQTANYDSGYACMSDHSYSPNTQEHRIILRGIEDCEEVDEPNHRVYCCYTDNCNRHAPKITIGTSADLTTTESERKLTIQCYMCTESGYNCSLPLNFDSGDESRENDIAIASYPSNYACMRDDSYDPITQKHKIILRGVEDCEDVNELNHHVYCCYTDNCNRDAPQITFGISIDFTTIEYELESTIQCYTCTESGFYCSFPLYFDDGDDSSENGIVTSSYPPNYVCMRDHSYDPSTQKHKIILRGIADCEEVDEPNHRVYCCYTDNCNKYTPQITIRIPANLTTIESERESSSQNHISSILLIGITISFQCTGPDYNCRLPMNFDGGDESEENDLVTARYDSGYVCMNDHSYDPITQEHKIILRGVEYCLPLDELNHLVYCCNTDNCNRYEPPITIRSSGDLMSSSQNHISSIILISITISFQYFLFN</sequence>
<dbReference type="InterPro" id="IPR050918">
    <property type="entry name" value="CNF-like_PLA2_Inhibitor"/>
</dbReference>
<dbReference type="EMBL" id="CAJNOI010000397">
    <property type="protein sequence ID" value="CAF1267464.1"/>
    <property type="molecule type" value="Genomic_DNA"/>
</dbReference>
<protein>
    <submittedName>
        <fullName evidence="4">Uncharacterized protein</fullName>
    </submittedName>
</protein>
<comment type="subcellular location">
    <subcellularLocation>
        <location evidence="1">Secreted</location>
    </subcellularLocation>
</comment>
<dbReference type="Proteomes" id="UP000663832">
    <property type="component" value="Unassembled WGS sequence"/>
</dbReference>
<evidence type="ECO:0000256" key="2">
    <source>
        <dbReference type="ARBA" id="ARBA00022525"/>
    </source>
</evidence>
<accession>A0A815X9R9</accession>
<proteinExistence type="predicted"/>
<evidence type="ECO:0000256" key="1">
    <source>
        <dbReference type="ARBA" id="ARBA00004613"/>
    </source>
</evidence>
<dbReference type="InterPro" id="IPR045860">
    <property type="entry name" value="Snake_toxin-like_sf"/>
</dbReference>
<dbReference type="PANTHER" id="PTHR20914">
    <property type="entry name" value="LY6/PLAUR DOMAIN-CONTAINING PROTEIN 8"/>
    <property type="match status" value="1"/>
</dbReference>
<dbReference type="GO" id="GO:0005576">
    <property type="term" value="C:extracellular region"/>
    <property type="evidence" value="ECO:0007669"/>
    <property type="project" value="UniProtKB-SubCell"/>
</dbReference>
<keyword evidence="5" id="KW-1185">Reference proteome</keyword>
<evidence type="ECO:0000313" key="3">
    <source>
        <dbReference type="EMBL" id="CAF1267464.1"/>
    </source>
</evidence>
<name>A0A815X9R9_9BILA</name>
<evidence type="ECO:0000313" key="5">
    <source>
        <dbReference type="Proteomes" id="UP000663832"/>
    </source>
</evidence>
<keyword evidence="2" id="KW-0964">Secreted</keyword>
<reference evidence="4" key="1">
    <citation type="submission" date="2021-02" db="EMBL/GenBank/DDBJ databases">
        <authorList>
            <person name="Nowell W R."/>
        </authorList>
    </citation>
    <scope>NUCLEOTIDE SEQUENCE</scope>
</reference>
<dbReference type="EMBL" id="CAJNOM010000745">
    <property type="protein sequence ID" value="CAF1554790.1"/>
    <property type="molecule type" value="Genomic_DNA"/>
</dbReference>
<dbReference type="PANTHER" id="PTHR20914:SF25">
    <property type="entry name" value="PHOSPHOLIPASE A2 INHIBITOR AND LY6_PLAUR DOMAIN-CONTAINING PROTEIN"/>
    <property type="match status" value="1"/>
</dbReference>
<dbReference type="Gene3D" id="2.10.60.10">
    <property type="entry name" value="CD59"/>
    <property type="match status" value="1"/>
</dbReference>
<dbReference type="Proteomes" id="UP000663877">
    <property type="component" value="Unassembled WGS sequence"/>
</dbReference>
<comment type="caution">
    <text evidence="4">The sequence shown here is derived from an EMBL/GenBank/DDBJ whole genome shotgun (WGS) entry which is preliminary data.</text>
</comment>
<gene>
    <name evidence="3" type="ORF">BJG266_LOCUS30471</name>
    <name evidence="4" type="ORF">QVE165_LOCUS47386</name>
</gene>
<dbReference type="OrthoDB" id="10329381at2759"/>
<organism evidence="4 5">
    <name type="scientific">Adineta steineri</name>
    <dbReference type="NCBI Taxonomy" id="433720"/>
    <lineage>
        <taxon>Eukaryota</taxon>
        <taxon>Metazoa</taxon>
        <taxon>Spiralia</taxon>
        <taxon>Gnathifera</taxon>
        <taxon>Rotifera</taxon>
        <taxon>Eurotatoria</taxon>
        <taxon>Bdelloidea</taxon>
        <taxon>Adinetida</taxon>
        <taxon>Adinetidae</taxon>
        <taxon>Adineta</taxon>
    </lineage>
</organism>
<evidence type="ECO:0000313" key="4">
    <source>
        <dbReference type="EMBL" id="CAF1554790.1"/>
    </source>
</evidence>
<dbReference type="AlphaFoldDB" id="A0A815X9R9"/>